<reference evidence="1 2" key="1">
    <citation type="submission" date="2020-08" db="EMBL/GenBank/DDBJ databases">
        <title>Plant Genome Project.</title>
        <authorList>
            <person name="Zhang R.-G."/>
        </authorList>
    </citation>
    <scope>NUCLEOTIDE SEQUENCE [LARGE SCALE GENOMIC DNA]</scope>
    <source>
        <strain evidence="1">WSP0</strain>
        <tissue evidence="1">Leaf</tissue>
    </source>
</reference>
<evidence type="ECO:0000313" key="2">
    <source>
        <dbReference type="Proteomes" id="UP000823749"/>
    </source>
</evidence>
<accession>A0AAV6JZ67</accession>
<proteinExistence type="predicted"/>
<dbReference type="Proteomes" id="UP000823749">
    <property type="component" value="Chromosome 6"/>
</dbReference>
<name>A0AAV6JZ67_9ERIC</name>
<keyword evidence="2" id="KW-1185">Reference proteome</keyword>
<protein>
    <submittedName>
        <fullName evidence="1">Uncharacterized protein</fullName>
    </submittedName>
</protein>
<dbReference type="AlphaFoldDB" id="A0AAV6JZ67"/>
<dbReference type="EMBL" id="JACTNZ010000006">
    <property type="protein sequence ID" value="KAG5545388.1"/>
    <property type="molecule type" value="Genomic_DNA"/>
</dbReference>
<evidence type="ECO:0000313" key="1">
    <source>
        <dbReference type="EMBL" id="KAG5545388.1"/>
    </source>
</evidence>
<gene>
    <name evidence="1" type="ORF">RHGRI_017760</name>
</gene>
<organism evidence="1 2">
    <name type="scientific">Rhododendron griersonianum</name>
    <dbReference type="NCBI Taxonomy" id="479676"/>
    <lineage>
        <taxon>Eukaryota</taxon>
        <taxon>Viridiplantae</taxon>
        <taxon>Streptophyta</taxon>
        <taxon>Embryophyta</taxon>
        <taxon>Tracheophyta</taxon>
        <taxon>Spermatophyta</taxon>
        <taxon>Magnoliopsida</taxon>
        <taxon>eudicotyledons</taxon>
        <taxon>Gunneridae</taxon>
        <taxon>Pentapetalae</taxon>
        <taxon>asterids</taxon>
        <taxon>Ericales</taxon>
        <taxon>Ericaceae</taxon>
        <taxon>Ericoideae</taxon>
        <taxon>Rhodoreae</taxon>
        <taxon>Rhododendron</taxon>
    </lineage>
</organism>
<sequence length="167" mass="19062">MQEEIVVYEQLAHFVEVLAELHDRVNEERLAMGAVVDSPTSLLSQYATRRTCICRYVEHKTETHNYDSSTIAADSIALALPLEKTPRPRRFINQEECLEHSRMSWCRTAATTPSIWHLDARVREERIVTTTGYIAAAWGCFLSMFLELAGFLRPATAWPARASKISY</sequence>
<comment type="caution">
    <text evidence="1">The sequence shown here is derived from an EMBL/GenBank/DDBJ whole genome shotgun (WGS) entry which is preliminary data.</text>
</comment>